<dbReference type="GeneTree" id="ENSGT00990000204839"/>
<dbReference type="Ensembl" id="ENSBIXT00000049906.1">
    <property type="protein sequence ID" value="ENSBIXP00000021312.1"/>
    <property type="gene ID" value="ENSBIXG00000024425.1"/>
</dbReference>
<dbReference type="Proteomes" id="UP000429181">
    <property type="component" value="Chromosome 7"/>
</dbReference>
<dbReference type="Ensembl" id="ENSBIXT00005035976.1">
    <property type="protein sequence ID" value="ENSBIXP00005021899.1"/>
    <property type="gene ID" value="ENSBIXG00005024837.1"/>
</dbReference>
<evidence type="ECO:0000256" key="1">
    <source>
        <dbReference type="SAM" id="MobiDB-lite"/>
    </source>
</evidence>
<reference evidence="3 4" key="1">
    <citation type="submission" date="2018-11" db="EMBL/GenBank/DDBJ databases">
        <title>Haplotype-resolved cattle genomes.</title>
        <authorList>
            <person name="Low W.Y."/>
            <person name="Tearle R."/>
            <person name="Bickhart D.M."/>
            <person name="Rosen B.D."/>
            <person name="Koren S."/>
            <person name="Rhie A."/>
            <person name="Hiendleder S."/>
            <person name="Phillippy A.M."/>
            <person name="Smith T.P.L."/>
            <person name="Williams J.L."/>
        </authorList>
    </citation>
    <scope>NUCLEOTIDE SEQUENCE [LARGE SCALE GENOMIC DNA]</scope>
</reference>
<proteinExistence type="predicted"/>
<organism evidence="2 4">
    <name type="scientific">Bos indicus x Bos taurus</name>
    <name type="common">Hybrid cattle</name>
    <dbReference type="NCBI Taxonomy" id="30522"/>
    <lineage>
        <taxon>Eukaryota</taxon>
        <taxon>Metazoa</taxon>
        <taxon>Chordata</taxon>
        <taxon>Craniata</taxon>
        <taxon>Vertebrata</taxon>
        <taxon>Euteleostomi</taxon>
        <taxon>Mammalia</taxon>
        <taxon>Eutheria</taxon>
        <taxon>Laurasiatheria</taxon>
        <taxon>Artiodactyla</taxon>
        <taxon>Ruminantia</taxon>
        <taxon>Pecora</taxon>
        <taxon>Bovidae</taxon>
        <taxon>Bovinae</taxon>
        <taxon>Bos</taxon>
    </lineage>
</organism>
<evidence type="ECO:0000313" key="2">
    <source>
        <dbReference type="Ensembl" id="ENSBIXP00005021899.1"/>
    </source>
</evidence>
<dbReference type="OMA" id="KPIMIFA"/>
<dbReference type="Proteomes" id="UP000314981">
    <property type="component" value="Chromosome 7"/>
</dbReference>
<evidence type="ECO:0000313" key="4">
    <source>
        <dbReference type="Proteomes" id="UP000429181"/>
    </source>
</evidence>
<keyword evidence="3" id="KW-1185">Reference proteome</keyword>
<evidence type="ECO:0000313" key="3">
    <source>
        <dbReference type="Proteomes" id="UP000314981"/>
    </source>
</evidence>
<feature type="region of interest" description="Disordered" evidence="1">
    <location>
        <begin position="1"/>
        <end position="40"/>
    </location>
</feature>
<dbReference type="AlphaFoldDB" id="A0A4W2GWT5"/>
<reference evidence="2" key="2">
    <citation type="submission" date="2025-05" db="UniProtKB">
        <authorList>
            <consortium name="Ensembl"/>
        </authorList>
    </citation>
    <scope>IDENTIFICATION</scope>
</reference>
<protein>
    <submittedName>
        <fullName evidence="2">Uncharacterized protein</fullName>
    </submittedName>
</protein>
<accession>A0A4W2GWT5</accession>
<dbReference type="STRING" id="30522.A0A4W2GWT5"/>
<name>A0A4W2GWT5_BOBOX</name>
<sequence>IGTPAPEQAPLGEEGRPLTCQKTASTGPGVEPESTATTSLASGKEQITLLKTISQLSPDLLQHFIPLL</sequence>